<proteinExistence type="inferred from homology"/>
<sequence length="220" mass="24647">MRLPIQNFVTSSIAILLGTFIVLSTVVAASPVKPEEGFDYQILSSPQPTKADGKIEVIEFFWYDCSHCNAMAPLIEPWAKRHRNSIDFKRIPVARNEGAILQQQLYYALESLGKVEELHIQIFNAIHDEWIPLKTMEQMADFLEKQGVGRNNFLKAINSAAVMKKVQRAQQLTAAYRVDSVPTIVVNGQYVTSASMIGGNQADVLPVVDYLVAKSKRRLP</sequence>
<evidence type="ECO:0000313" key="11">
    <source>
        <dbReference type="Proteomes" id="UP000015559"/>
    </source>
</evidence>
<dbReference type="InterPro" id="IPR001853">
    <property type="entry name" value="DSBA-like_thioredoxin_dom"/>
</dbReference>
<dbReference type="EMBL" id="AP013066">
    <property type="protein sequence ID" value="BAN35384.1"/>
    <property type="molecule type" value="Genomic_DNA"/>
</dbReference>
<dbReference type="OrthoDB" id="9784896at2"/>
<keyword evidence="6" id="KW-0676">Redox-active center</keyword>
<evidence type="ECO:0000256" key="1">
    <source>
        <dbReference type="ARBA" id="ARBA00004418"/>
    </source>
</evidence>
<dbReference type="InterPro" id="IPR013766">
    <property type="entry name" value="Thioredoxin_domain"/>
</dbReference>
<gene>
    <name evidence="10" type="ORF">SCD_n01563</name>
</gene>
<name>S6AL61_SULDS</name>
<dbReference type="Proteomes" id="UP000015559">
    <property type="component" value="Chromosome"/>
</dbReference>
<evidence type="ECO:0000256" key="4">
    <source>
        <dbReference type="ARBA" id="ARBA00022764"/>
    </source>
</evidence>
<dbReference type="InterPro" id="IPR023205">
    <property type="entry name" value="DsbA/DsbL"/>
</dbReference>
<feature type="domain" description="Thioredoxin" evidence="9">
    <location>
        <begin position="24"/>
        <end position="171"/>
    </location>
</feature>
<dbReference type="AlphaFoldDB" id="S6AL61"/>
<accession>S6AL61</accession>
<evidence type="ECO:0000259" key="9">
    <source>
        <dbReference type="PROSITE" id="PS51352"/>
    </source>
</evidence>
<dbReference type="HOGENOM" id="CLU_088255_1_0_4"/>
<protein>
    <recommendedName>
        <fullName evidence="7">Thiol:disulfide interchange protein</fullName>
    </recommendedName>
</protein>
<evidence type="ECO:0000256" key="6">
    <source>
        <dbReference type="ARBA" id="ARBA00023284"/>
    </source>
</evidence>
<dbReference type="PANTHER" id="PTHR35891">
    <property type="entry name" value="THIOL:DISULFIDE INTERCHANGE PROTEIN DSBA"/>
    <property type="match status" value="1"/>
</dbReference>
<evidence type="ECO:0000256" key="3">
    <source>
        <dbReference type="ARBA" id="ARBA00022729"/>
    </source>
</evidence>
<keyword evidence="5 7" id="KW-1015">Disulfide bond</keyword>
<comment type="subcellular location">
    <subcellularLocation>
        <location evidence="1 7">Periplasm</location>
    </subcellularLocation>
</comment>
<dbReference type="GO" id="GO:0042597">
    <property type="term" value="C:periplasmic space"/>
    <property type="evidence" value="ECO:0007669"/>
    <property type="project" value="UniProtKB-SubCell"/>
</dbReference>
<dbReference type="STRING" id="1163617.SCD_n01563"/>
<dbReference type="Gene3D" id="3.40.30.10">
    <property type="entry name" value="Glutaredoxin"/>
    <property type="match status" value="1"/>
</dbReference>
<dbReference type="SUPFAM" id="SSF52833">
    <property type="entry name" value="Thioredoxin-like"/>
    <property type="match status" value="1"/>
</dbReference>
<dbReference type="PANTHER" id="PTHR35891:SF3">
    <property type="entry name" value="THIOL:DISULFIDE INTERCHANGE PROTEIN DSBL"/>
    <property type="match status" value="1"/>
</dbReference>
<dbReference type="Pfam" id="PF01323">
    <property type="entry name" value="DSBA"/>
    <property type="match status" value="1"/>
</dbReference>
<keyword evidence="11" id="KW-1185">Reference proteome</keyword>
<dbReference type="PIRSF" id="PIRSF001488">
    <property type="entry name" value="Tdi_protein"/>
    <property type="match status" value="1"/>
</dbReference>
<evidence type="ECO:0000256" key="7">
    <source>
        <dbReference type="PIRNR" id="PIRNR001488"/>
    </source>
</evidence>
<dbReference type="GO" id="GO:0016491">
    <property type="term" value="F:oxidoreductase activity"/>
    <property type="evidence" value="ECO:0007669"/>
    <property type="project" value="InterPro"/>
</dbReference>
<dbReference type="KEGG" id="sdr:SCD_n01563"/>
<keyword evidence="4 7" id="KW-0574">Periplasm</keyword>
<evidence type="ECO:0000256" key="5">
    <source>
        <dbReference type="ARBA" id="ARBA00023157"/>
    </source>
</evidence>
<dbReference type="CDD" id="cd03019">
    <property type="entry name" value="DsbA_DsbA"/>
    <property type="match status" value="1"/>
</dbReference>
<evidence type="ECO:0000256" key="8">
    <source>
        <dbReference type="PIRSR" id="PIRSR001488-1"/>
    </source>
</evidence>
<reference evidence="10 11" key="1">
    <citation type="journal article" date="2012" name="Appl. Environ. Microbiol.">
        <title>Draft genome sequence of a psychrotolerant sulfur-oxidizing bacterium, Sulfuricella denitrificans skB26, and proteomic insights into cold adaptation.</title>
        <authorList>
            <person name="Watanabe T."/>
            <person name="Kojima H."/>
            <person name="Fukui M."/>
        </authorList>
    </citation>
    <scope>NUCLEOTIDE SEQUENCE [LARGE SCALE GENOMIC DNA]</scope>
    <source>
        <strain evidence="11">skB26</strain>
    </source>
</reference>
<dbReference type="InterPro" id="IPR050824">
    <property type="entry name" value="Thiol_disulfide_DsbA"/>
</dbReference>
<organism evidence="10 11">
    <name type="scientific">Sulfuricella denitrificans (strain DSM 22764 / NBRC 105220 / skB26)</name>
    <dbReference type="NCBI Taxonomy" id="1163617"/>
    <lineage>
        <taxon>Bacteria</taxon>
        <taxon>Pseudomonadati</taxon>
        <taxon>Pseudomonadota</taxon>
        <taxon>Betaproteobacteria</taxon>
        <taxon>Nitrosomonadales</taxon>
        <taxon>Sulfuricellaceae</taxon>
        <taxon>Sulfuricella</taxon>
    </lineage>
</organism>
<keyword evidence="3" id="KW-0732">Signal</keyword>
<comment type="similarity">
    <text evidence="2">Belongs to the thioredoxin family. DsbA subfamily.</text>
</comment>
<dbReference type="eggNOG" id="COG1651">
    <property type="taxonomic scope" value="Bacteria"/>
</dbReference>
<dbReference type="PROSITE" id="PS51352">
    <property type="entry name" value="THIOREDOXIN_2"/>
    <property type="match status" value="1"/>
</dbReference>
<feature type="disulfide bond" description="Redox-active" evidence="8">
    <location>
        <begin position="65"/>
        <end position="68"/>
    </location>
</feature>
<evidence type="ECO:0000256" key="2">
    <source>
        <dbReference type="ARBA" id="ARBA00005791"/>
    </source>
</evidence>
<evidence type="ECO:0000313" key="10">
    <source>
        <dbReference type="EMBL" id="BAN35384.1"/>
    </source>
</evidence>
<dbReference type="InterPro" id="IPR036249">
    <property type="entry name" value="Thioredoxin-like_sf"/>
</dbReference>
<dbReference type="RefSeq" id="WP_009205659.1">
    <property type="nucleotide sequence ID" value="NC_022357.1"/>
</dbReference>